<dbReference type="AlphaFoldDB" id="A0A1C6X440"/>
<dbReference type="Proteomes" id="UP000196052">
    <property type="component" value="Unassembled WGS sequence"/>
</dbReference>
<organism evidence="1 2">
    <name type="scientific">Bacillus wiedmannii</name>
    <dbReference type="NCBI Taxonomy" id="1890302"/>
    <lineage>
        <taxon>Bacteria</taxon>
        <taxon>Bacillati</taxon>
        <taxon>Bacillota</taxon>
        <taxon>Bacilli</taxon>
        <taxon>Bacillales</taxon>
        <taxon>Bacillaceae</taxon>
        <taxon>Bacillus</taxon>
        <taxon>Bacillus cereus group</taxon>
    </lineage>
</organism>
<proteinExistence type="predicted"/>
<protein>
    <submittedName>
        <fullName evidence="1">Uncharacterized protein</fullName>
    </submittedName>
</protein>
<evidence type="ECO:0000313" key="2">
    <source>
        <dbReference type="Proteomes" id="UP000196052"/>
    </source>
</evidence>
<evidence type="ECO:0000313" key="1">
    <source>
        <dbReference type="EMBL" id="SCC31928.1"/>
    </source>
</evidence>
<reference evidence="2" key="1">
    <citation type="submission" date="2016-08" db="EMBL/GenBank/DDBJ databases">
        <authorList>
            <person name="Loux V."/>
            <person name="Rue O."/>
        </authorList>
    </citation>
    <scope>NUCLEOTIDE SEQUENCE [LARGE SCALE GENOMIC DNA]</scope>
    <source>
        <strain evidence="2">INRA Bc05-F1</strain>
    </source>
</reference>
<name>A0A1C6X440_9BACI</name>
<gene>
    <name evidence="1" type="ORF">BC05F1_02740</name>
</gene>
<sequence length="16" mass="1802">MSVHDMGGIRNANRIM</sequence>
<dbReference type="EMBL" id="FMBE01000013">
    <property type="protein sequence ID" value="SCC31928.1"/>
    <property type="molecule type" value="Genomic_DNA"/>
</dbReference>
<accession>A0A1C6X440</accession>